<dbReference type="Proteomes" id="UP000449547">
    <property type="component" value="Unassembled WGS sequence"/>
</dbReference>
<reference evidence="3 4" key="1">
    <citation type="submission" date="2019-07" db="EMBL/GenBank/DDBJ databases">
        <title>Genome assembly of two rare yeast pathogens: Diutina rugosa and Trichomonascus ciferrii.</title>
        <authorList>
            <person name="Mixao V."/>
            <person name="Saus E."/>
            <person name="Hansen A."/>
            <person name="Lass-Flor C."/>
            <person name="Gabaldon T."/>
        </authorList>
    </citation>
    <scope>NUCLEOTIDE SEQUENCE [LARGE SCALE GENOMIC DNA]</scope>
    <source>
        <strain evidence="3 4">CBS 613</strain>
    </source>
</reference>
<accession>A0A642UD34</accession>
<dbReference type="PANTHER" id="PTHR47706:SF9">
    <property type="entry name" value="NMRA-LIKE DOMAIN-CONTAINING PROTEIN-RELATED"/>
    <property type="match status" value="1"/>
</dbReference>
<evidence type="ECO:0000313" key="3">
    <source>
        <dbReference type="EMBL" id="KAA8896978.1"/>
    </source>
</evidence>
<dbReference type="AlphaFoldDB" id="A0A642UD34"/>
<keyword evidence="4" id="KW-1185">Reference proteome</keyword>
<dbReference type="Gene3D" id="3.90.25.10">
    <property type="entry name" value="UDP-galactose 4-epimerase, domain 1"/>
    <property type="match status" value="1"/>
</dbReference>
<dbReference type="SUPFAM" id="SSF51735">
    <property type="entry name" value="NAD(P)-binding Rossmann-fold domains"/>
    <property type="match status" value="1"/>
</dbReference>
<dbReference type="EMBL" id="SWFT01000161">
    <property type="protein sequence ID" value="KAA8896978.1"/>
    <property type="molecule type" value="Genomic_DNA"/>
</dbReference>
<evidence type="ECO:0000256" key="1">
    <source>
        <dbReference type="ARBA" id="ARBA00022857"/>
    </source>
</evidence>
<proteinExistence type="predicted"/>
<protein>
    <recommendedName>
        <fullName evidence="5">NmrA-like domain-containing protein</fullName>
    </recommendedName>
</protein>
<dbReference type="GeneID" id="54784142"/>
<dbReference type="RefSeq" id="XP_034009720.1">
    <property type="nucleotide sequence ID" value="XM_034158479.1"/>
</dbReference>
<organism evidence="3 4">
    <name type="scientific">Diutina rugosa</name>
    <name type="common">Yeast</name>
    <name type="synonym">Candida rugosa</name>
    <dbReference type="NCBI Taxonomy" id="5481"/>
    <lineage>
        <taxon>Eukaryota</taxon>
        <taxon>Fungi</taxon>
        <taxon>Dikarya</taxon>
        <taxon>Ascomycota</taxon>
        <taxon>Saccharomycotina</taxon>
        <taxon>Pichiomycetes</taxon>
        <taxon>Debaryomycetaceae</taxon>
        <taxon>Diutina</taxon>
    </lineage>
</organism>
<gene>
    <name evidence="3" type="ORF">DIURU_005491</name>
</gene>
<evidence type="ECO:0008006" key="5">
    <source>
        <dbReference type="Google" id="ProtNLM"/>
    </source>
</evidence>
<keyword evidence="2" id="KW-0560">Oxidoreductase</keyword>
<dbReference type="OMA" id="IHTHNEL"/>
<evidence type="ECO:0000313" key="4">
    <source>
        <dbReference type="Proteomes" id="UP000449547"/>
    </source>
</evidence>
<name>A0A642UD34_DIURU</name>
<evidence type="ECO:0000256" key="2">
    <source>
        <dbReference type="ARBA" id="ARBA00023002"/>
    </source>
</evidence>
<sequence>MVKVALIGASGILGPPVIEAAVSDTFAARITYPIKVVSRFVRESNHRVQFITGDFTSNPRAIAKEISECDVIVALTRSYLNVLCSLSEIVLMVRPKLYIPPSYGPETSKVESYAPGFGESLNKHMSTLRRQGISVVEICVSLMAVPNSFLYNWVRCVGIDTKMKTLVQRGSIDTQVSVTTLNDVARVIVAVATYPAPDQLPPVILVESEKISLRHIIKRYQHTHNCRLTVTSYYTKEKALEQFVDLWSNGFSMASTPLYIQAIASQGPDKGLCFIHTHNELLNPQQQVWKWERF</sequence>
<dbReference type="VEuPathDB" id="FungiDB:DIURU_005491"/>
<dbReference type="Gene3D" id="3.40.50.720">
    <property type="entry name" value="NAD(P)-binding Rossmann-like Domain"/>
    <property type="match status" value="1"/>
</dbReference>
<dbReference type="InterPro" id="IPR036291">
    <property type="entry name" value="NAD(P)-bd_dom_sf"/>
</dbReference>
<comment type="caution">
    <text evidence="3">The sequence shown here is derived from an EMBL/GenBank/DDBJ whole genome shotgun (WGS) entry which is preliminary data.</text>
</comment>
<dbReference type="InterPro" id="IPR051609">
    <property type="entry name" value="NmrA/Isoflavone_reductase-like"/>
</dbReference>
<keyword evidence="1" id="KW-0521">NADP</keyword>
<dbReference type="OrthoDB" id="9974981at2759"/>
<dbReference type="PANTHER" id="PTHR47706">
    <property type="entry name" value="NMRA-LIKE FAMILY PROTEIN"/>
    <property type="match status" value="1"/>
</dbReference>
<dbReference type="GO" id="GO:0016491">
    <property type="term" value="F:oxidoreductase activity"/>
    <property type="evidence" value="ECO:0007669"/>
    <property type="project" value="UniProtKB-KW"/>
</dbReference>